<dbReference type="PANTHER" id="PTHR19143">
    <property type="entry name" value="FIBRINOGEN/TENASCIN/ANGIOPOEITIN"/>
    <property type="match status" value="1"/>
</dbReference>
<feature type="domain" description="EGF-like" evidence="3">
    <location>
        <begin position="217"/>
        <end position="255"/>
    </location>
</feature>
<dbReference type="NCBIfam" id="NF040941">
    <property type="entry name" value="GGGWT_bact"/>
    <property type="match status" value="2"/>
</dbReference>
<feature type="domain" description="Fibrinogen C-terminal" evidence="4">
    <location>
        <begin position="48"/>
        <end position="185"/>
    </location>
</feature>
<dbReference type="PANTHER" id="PTHR19143:SF444">
    <property type="entry name" value="PROTEIN SCABROUS"/>
    <property type="match status" value="1"/>
</dbReference>
<feature type="signal peptide" evidence="2">
    <location>
        <begin position="1"/>
        <end position="28"/>
    </location>
</feature>
<dbReference type="InterPro" id="IPR002181">
    <property type="entry name" value="Fibrinogen_a/b/g_C_dom"/>
</dbReference>
<accession>A0A9Q1H5G6</accession>
<dbReference type="CDD" id="cd00087">
    <property type="entry name" value="FReD"/>
    <property type="match status" value="1"/>
</dbReference>
<dbReference type="OrthoDB" id="7735550at2759"/>
<keyword evidence="1" id="KW-0245">EGF-like domain</keyword>
<dbReference type="InterPro" id="IPR014716">
    <property type="entry name" value="Fibrinogen_a/b/g_C_1"/>
</dbReference>
<dbReference type="Pfam" id="PF12714">
    <property type="entry name" value="TILa"/>
    <property type="match status" value="1"/>
</dbReference>
<organism evidence="5 6">
    <name type="scientific">Holothuria leucospilota</name>
    <name type="common">Black long sea cucumber</name>
    <name type="synonym">Mertensiothuria leucospilota</name>
    <dbReference type="NCBI Taxonomy" id="206669"/>
    <lineage>
        <taxon>Eukaryota</taxon>
        <taxon>Metazoa</taxon>
        <taxon>Echinodermata</taxon>
        <taxon>Eleutherozoa</taxon>
        <taxon>Echinozoa</taxon>
        <taxon>Holothuroidea</taxon>
        <taxon>Aspidochirotacea</taxon>
        <taxon>Aspidochirotida</taxon>
        <taxon>Holothuriidae</taxon>
        <taxon>Holothuria</taxon>
    </lineage>
</organism>
<evidence type="ECO:0000259" key="4">
    <source>
        <dbReference type="PROSITE" id="PS51406"/>
    </source>
</evidence>
<evidence type="ECO:0000256" key="1">
    <source>
        <dbReference type="PROSITE-ProRule" id="PRU00076"/>
    </source>
</evidence>
<dbReference type="SMART" id="SM00186">
    <property type="entry name" value="FBG"/>
    <property type="match status" value="2"/>
</dbReference>
<evidence type="ECO:0000313" key="6">
    <source>
        <dbReference type="Proteomes" id="UP001152320"/>
    </source>
</evidence>
<evidence type="ECO:0000259" key="3">
    <source>
        <dbReference type="PROSITE" id="PS50026"/>
    </source>
</evidence>
<gene>
    <name evidence="5" type="ORF">HOLleu_24410</name>
</gene>
<dbReference type="Pfam" id="PF00147">
    <property type="entry name" value="Fibrinogen_C"/>
    <property type="match status" value="2"/>
</dbReference>
<evidence type="ECO:0000313" key="5">
    <source>
        <dbReference type="EMBL" id="KAJ8034004.1"/>
    </source>
</evidence>
<dbReference type="PROSITE" id="PS51406">
    <property type="entry name" value="FIBRINOGEN_C_2"/>
    <property type="match status" value="2"/>
</dbReference>
<sequence>MSHFSHQKLKFIPLSIYLWWWTSWSASSQELNNYQNSGTNSGPSYFLYQQPDYPRDCAEVTKTCSTNNQNGVYLIKPDGYSEPFEAYCDNSVDSGGWTVILRLHDGSIFFDRTWTESKLGFGFLSQDFWLGNEKLSYLTNQNVYELRIDLTSEDGLSFYVKYNRFRISDEFGEYKLTSVGEYSGTEDNITLFLCPPGSVDTSFVLPDCSRRCSCNGSHFSCEDYLCSPNAVCEERNNVLQCYCNAEYTGDGVNCTLDILPSDCQDVYDRVSTESGVYQIKPTTWQRDPFHVYCNMTDGGGWTVFQRRVDGDVDFFLYWSDYRNGFGTPEHELWLGNDKLHSLTQQKNYELRVDLVNSLGDPYYAKYSSFSISDESDNYRLSLGSYTGDAGDSLSYHNGQAFTTRDRDNDLWSGGNCASDLYYYCCGVSTTYDGAWWYNSCFHSSLNSPYGSNCVHWNNLPRSDCNIKYTEMKVRPV</sequence>
<dbReference type="SUPFAM" id="SSF56496">
    <property type="entry name" value="Fibrinogen C-terminal domain-like"/>
    <property type="match status" value="2"/>
</dbReference>
<dbReference type="InterPro" id="IPR036056">
    <property type="entry name" value="Fibrinogen-like_C"/>
</dbReference>
<dbReference type="InterPro" id="IPR000742">
    <property type="entry name" value="EGF"/>
</dbReference>
<keyword evidence="6" id="KW-1185">Reference proteome</keyword>
<comment type="caution">
    <text evidence="5">The sequence shown here is derived from an EMBL/GenBank/DDBJ whole genome shotgun (WGS) entry which is preliminary data.</text>
</comment>
<dbReference type="EMBL" id="JAIZAY010000011">
    <property type="protein sequence ID" value="KAJ8034004.1"/>
    <property type="molecule type" value="Genomic_DNA"/>
</dbReference>
<reference evidence="5" key="1">
    <citation type="submission" date="2021-10" db="EMBL/GenBank/DDBJ databases">
        <title>Tropical sea cucumber genome reveals ecological adaptation and Cuvierian tubules defense mechanism.</title>
        <authorList>
            <person name="Chen T."/>
        </authorList>
    </citation>
    <scope>NUCLEOTIDE SEQUENCE</scope>
    <source>
        <strain evidence="5">Nanhai2018</strain>
        <tissue evidence="5">Muscle</tissue>
    </source>
</reference>
<dbReference type="InterPro" id="IPR025615">
    <property type="entry name" value="TILa_dom"/>
</dbReference>
<feature type="domain" description="Fibrinogen C-terminal" evidence="4">
    <location>
        <begin position="254"/>
        <end position="476"/>
    </location>
</feature>
<evidence type="ECO:0000256" key="2">
    <source>
        <dbReference type="SAM" id="SignalP"/>
    </source>
</evidence>
<protein>
    <submittedName>
        <fullName evidence="5">Fibrinogen-like protein A</fullName>
    </submittedName>
</protein>
<dbReference type="AlphaFoldDB" id="A0A9Q1H5G6"/>
<keyword evidence="2" id="KW-0732">Signal</keyword>
<dbReference type="Proteomes" id="UP001152320">
    <property type="component" value="Chromosome 11"/>
</dbReference>
<feature type="chain" id="PRO_5040227060" evidence="2">
    <location>
        <begin position="29"/>
        <end position="476"/>
    </location>
</feature>
<proteinExistence type="predicted"/>
<dbReference type="GO" id="GO:0005615">
    <property type="term" value="C:extracellular space"/>
    <property type="evidence" value="ECO:0007669"/>
    <property type="project" value="TreeGrafter"/>
</dbReference>
<dbReference type="PROSITE" id="PS50026">
    <property type="entry name" value="EGF_3"/>
    <property type="match status" value="1"/>
</dbReference>
<dbReference type="InterPro" id="IPR050373">
    <property type="entry name" value="Fibrinogen_C-term_domain"/>
</dbReference>
<comment type="caution">
    <text evidence="1">Lacks conserved residue(s) required for the propagation of feature annotation.</text>
</comment>
<dbReference type="Gene3D" id="2.10.25.10">
    <property type="entry name" value="Laminin"/>
    <property type="match status" value="1"/>
</dbReference>
<name>A0A9Q1H5G6_HOLLE</name>
<dbReference type="Gene3D" id="3.90.215.10">
    <property type="entry name" value="Gamma Fibrinogen, chain A, domain 1"/>
    <property type="match status" value="2"/>
</dbReference>